<keyword evidence="2" id="KW-1185">Reference proteome</keyword>
<name>A0A3M7RDR7_BRAPC</name>
<organism evidence="1 2">
    <name type="scientific">Brachionus plicatilis</name>
    <name type="common">Marine rotifer</name>
    <name type="synonym">Brachionus muelleri</name>
    <dbReference type="NCBI Taxonomy" id="10195"/>
    <lineage>
        <taxon>Eukaryota</taxon>
        <taxon>Metazoa</taxon>
        <taxon>Spiralia</taxon>
        <taxon>Gnathifera</taxon>
        <taxon>Rotifera</taxon>
        <taxon>Eurotatoria</taxon>
        <taxon>Monogononta</taxon>
        <taxon>Pseudotrocha</taxon>
        <taxon>Ploima</taxon>
        <taxon>Brachionidae</taxon>
        <taxon>Brachionus</taxon>
    </lineage>
</organism>
<comment type="caution">
    <text evidence="1">The sequence shown here is derived from an EMBL/GenBank/DDBJ whole genome shotgun (WGS) entry which is preliminary data.</text>
</comment>
<reference evidence="1 2" key="1">
    <citation type="journal article" date="2018" name="Sci. Rep.">
        <title>Genomic signatures of local adaptation to the degree of environmental predictability in rotifers.</title>
        <authorList>
            <person name="Franch-Gras L."/>
            <person name="Hahn C."/>
            <person name="Garcia-Roger E.M."/>
            <person name="Carmona M.J."/>
            <person name="Serra M."/>
            <person name="Gomez A."/>
        </authorList>
    </citation>
    <scope>NUCLEOTIDE SEQUENCE [LARGE SCALE GENOMIC DNA]</scope>
    <source>
        <strain evidence="1">HYR1</strain>
    </source>
</reference>
<dbReference type="EMBL" id="REGN01003643">
    <property type="protein sequence ID" value="RNA21564.1"/>
    <property type="molecule type" value="Genomic_DNA"/>
</dbReference>
<protein>
    <submittedName>
        <fullName evidence="1">Uncharacterized protein</fullName>
    </submittedName>
</protein>
<dbReference type="Proteomes" id="UP000276133">
    <property type="component" value="Unassembled WGS sequence"/>
</dbReference>
<gene>
    <name evidence="1" type="ORF">BpHYR1_045767</name>
</gene>
<dbReference type="AlphaFoldDB" id="A0A3M7RDR7"/>
<sequence length="67" mass="7602">MKIQGAFHEHNKHNGYSKLGIFKTGYKEKLFEEFQNLSAVIIGTIGSLHKICKNLPQNIVETGERNT</sequence>
<proteinExistence type="predicted"/>
<evidence type="ECO:0000313" key="1">
    <source>
        <dbReference type="EMBL" id="RNA21564.1"/>
    </source>
</evidence>
<evidence type="ECO:0000313" key="2">
    <source>
        <dbReference type="Proteomes" id="UP000276133"/>
    </source>
</evidence>
<accession>A0A3M7RDR7</accession>